<dbReference type="PANTHER" id="PTHR12522">
    <property type="entry name" value="ZINC-FINGER PROTEIN NOLZ1-RELATED"/>
    <property type="match status" value="1"/>
</dbReference>
<evidence type="ECO:0000256" key="5">
    <source>
        <dbReference type="PROSITE-ProRule" id="PRU00042"/>
    </source>
</evidence>
<evidence type="ECO:0000256" key="6">
    <source>
        <dbReference type="SAM" id="MobiDB-lite"/>
    </source>
</evidence>
<dbReference type="Proteomes" id="UP000479190">
    <property type="component" value="Unassembled WGS sequence"/>
</dbReference>
<reference evidence="8 9" key="1">
    <citation type="submission" date="2020-02" db="EMBL/GenBank/DDBJ databases">
        <authorList>
            <person name="Ferguson B K."/>
        </authorList>
    </citation>
    <scope>NUCLEOTIDE SEQUENCE [LARGE SCALE GENOMIC DNA]</scope>
</reference>
<keyword evidence="3 5" id="KW-0863">Zinc-finger</keyword>
<proteinExistence type="inferred from homology"/>
<protein>
    <recommendedName>
        <fullName evidence="7">C2H2-type domain-containing protein</fullName>
    </recommendedName>
</protein>
<dbReference type="PROSITE" id="PS50157">
    <property type="entry name" value="ZINC_FINGER_C2H2_2"/>
    <property type="match status" value="1"/>
</dbReference>
<feature type="domain" description="C2H2-type" evidence="7">
    <location>
        <begin position="493"/>
        <end position="527"/>
    </location>
</feature>
<dbReference type="AlphaFoldDB" id="A0A6H5J818"/>
<feature type="compositionally biased region" description="Low complexity" evidence="6">
    <location>
        <begin position="212"/>
        <end position="246"/>
    </location>
</feature>
<dbReference type="PANTHER" id="PTHR12522:SF5">
    <property type="entry name" value="ZINC FINGER PROTEIN NOC"/>
    <property type="match status" value="1"/>
</dbReference>
<feature type="compositionally biased region" description="Polar residues" evidence="6">
    <location>
        <begin position="181"/>
        <end position="193"/>
    </location>
</feature>
<dbReference type="GO" id="GO:0008270">
    <property type="term" value="F:zinc ion binding"/>
    <property type="evidence" value="ECO:0007669"/>
    <property type="project" value="UniProtKB-KW"/>
</dbReference>
<feature type="region of interest" description="Disordered" evidence="6">
    <location>
        <begin position="145"/>
        <end position="315"/>
    </location>
</feature>
<evidence type="ECO:0000313" key="8">
    <source>
        <dbReference type="EMBL" id="CAB0044299.1"/>
    </source>
</evidence>
<feature type="compositionally biased region" description="Polar residues" evidence="6">
    <location>
        <begin position="159"/>
        <end position="171"/>
    </location>
</feature>
<evidence type="ECO:0000259" key="7">
    <source>
        <dbReference type="PROSITE" id="PS50157"/>
    </source>
</evidence>
<evidence type="ECO:0000256" key="2">
    <source>
        <dbReference type="ARBA" id="ARBA00022723"/>
    </source>
</evidence>
<keyword evidence="9" id="KW-1185">Reference proteome</keyword>
<accession>A0A6H5J818</accession>
<dbReference type="InterPro" id="IPR013087">
    <property type="entry name" value="Znf_C2H2_type"/>
</dbReference>
<feature type="compositionally biased region" description="Low complexity" evidence="6">
    <location>
        <begin position="262"/>
        <end position="275"/>
    </location>
</feature>
<keyword evidence="2" id="KW-0479">Metal-binding</keyword>
<name>A0A6H5J818_9HYME</name>
<dbReference type="EMBL" id="CADCXV010001427">
    <property type="protein sequence ID" value="CAB0044299.1"/>
    <property type="molecule type" value="Genomic_DNA"/>
</dbReference>
<evidence type="ECO:0000256" key="1">
    <source>
        <dbReference type="ARBA" id="ARBA00010144"/>
    </source>
</evidence>
<feature type="compositionally biased region" description="Low complexity" evidence="6">
    <location>
        <begin position="145"/>
        <end position="154"/>
    </location>
</feature>
<comment type="similarity">
    <text evidence="1">Belongs to the Elbow/Noc family.</text>
</comment>
<dbReference type="OrthoDB" id="10054079at2759"/>
<keyword evidence="4" id="KW-0862">Zinc</keyword>
<dbReference type="InterPro" id="IPR051520">
    <property type="entry name" value="Elbow/Noc_ZnFinger"/>
</dbReference>
<dbReference type="GO" id="GO:0045892">
    <property type="term" value="P:negative regulation of DNA-templated transcription"/>
    <property type="evidence" value="ECO:0007669"/>
    <property type="project" value="TreeGrafter"/>
</dbReference>
<feature type="compositionally biased region" description="Basic and acidic residues" evidence="6">
    <location>
        <begin position="278"/>
        <end position="290"/>
    </location>
</feature>
<feature type="compositionally biased region" description="Low complexity" evidence="6">
    <location>
        <begin position="291"/>
        <end position="309"/>
    </location>
</feature>
<organism evidence="8 9">
    <name type="scientific">Trichogramma brassicae</name>
    <dbReference type="NCBI Taxonomy" id="86971"/>
    <lineage>
        <taxon>Eukaryota</taxon>
        <taxon>Metazoa</taxon>
        <taxon>Ecdysozoa</taxon>
        <taxon>Arthropoda</taxon>
        <taxon>Hexapoda</taxon>
        <taxon>Insecta</taxon>
        <taxon>Pterygota</taxon>
        <taxon>Neoptera</taxon>
        <taxon>Endopterygota</taxon>
        <taxon>Hymenoptera</taxon>
        <taxon>Apocrita</taxon>
        <taxon>Proctotrupomorpha</taxon>
        <taxon>Chalcidoidea</taxon>
        <taxon>Trichogrammatidae</taxon>
        <taxon>Trichogramma</taxon>
    </lineage>
</organism>
<evidence type="ECO:0000256" key="4">
    <source>
        <dbReference type="ARBA" id="ARBA00022833"/>
    </source>
</evidence>
<gene>
    <name evidence="8" type="ORF">TBRA_LOCUS15887</name>
</gene>
<evidence type="ECO:0000313" key="9">
    <source>
        <dbReference type="Proteomes" id="UP000479190"/>
    </source>
</evidence>
<dbReference type="GO" id="GO:0005634">
    <property type="term" value="C:nucleus"/>
    <property type="evidence" value="ECO:0007669"/>
    <property type="project" value="TreeGrafter"/>
</dbReference>
<sequence length="615" mass="64576">MTILNLNNKLVATPSHIHTRVYVLHVREYEDTMPLENQEAVSRLLLTFDPGSHTKQRETEDMPKPTCCGVLVWRCCTPIAIVETKTARIELRERVSDEHRDRGVRSLAAPFIHNLSVITIRQPLDSKNSPLALLAQTCSQIGADSPSKPLLSSLEKANKSSTNTSHPNRSPTGAKLERTRSSPSDNKNNNSINLAYKPYESNVITKRKSSESESAASARPASKASSVNSSSNDSVSASVDSENNNVTKKARLSPAAGRKTVSPASSPSAASSSGKKSPHADSEKSSKKDSSNSNGSSTPATSTSNGGASPIIRSGMDVLSGKDSASGIYKSGVPGFPSPNPLCCPPGMSENPAFRPPFVGTSSFAHHQAMAALLGYPVPGAPTANPYQHLGYTRVKNAAGGESIVPVPVCKDPYCQGCPYSMSSAQMMMAAQQAANAARQPCPSGCNQCDHQKYGLNYGLPGMGPVAPGHAFAMPSVAAHAAAAAANAAGRPHICNWAAGETYCGKRFATSEELWQHLQSAHTSGNADHAAALAAQHQLMSPSAALQRAAAQAGAYPSTSISPLSPGRYHPYGKPPGAPLPTSLSASPYSAFNPLSPYYAPYALYGQRIGAAVHP</sequence>
<evidence type="ECO:0000256" key="3">
    <source>
        <dbReference type="ARBA" id="ARBA00022771"/>
    </source>
</evidence>